<comment type="caution">
    <text evidence="7">The sequence shown here is derived from an EMBL/GenBank/DDBJ whole genome shotgun (WGS) entry which is preliminary data.</text>
</comment>
<dbReference type="SUPFAM" id="SSF57850">
    <property type="entry name" value="RING/U-box"/>
    <property type="match status" value="1"/>
</dbReference>
<reference evidence="7 8" key="1">
    <citation type="journal article" date="2023" name="Hortic Res">
        <title>Pangenome of water caltrop reveals structural variations and asymmetric subgenome divergence after allopolyploidization.</title>
        <authorList>
            <person name="Zhang X."/>
            <person name="Chen Y."/>
            <person name="Wang L."/>
            <person name="Yuan Y."/>
            <person name="Fang M."/>
            <person name="Shi L."/>
            <person name="Lu R."/>
            <person name="Comes H.P."/>
            <person name="Ma Y."/>
            <person name="Chen Y."/>
            <person name="Huang G."/>
            <person name="Zhou Y."/>
            <person name="Zheng Z."/>
            <person name="Qiu Y."/>
        </authorList>
    </citation>
    <scope>NUCLEOTIDE SEQUENCE [LARGE SCALE GENOMIC DNA]</scope>
    <source>
        <strain evidence="7">F231</strain>
    </source>
</reference>
<dbReference type="SMART" id="SM00184">
    <property type="entry name" value="RING"/>
    <property type="match status" value="1"/>
</dbReference>
<gene>
    <name evidence="7" type="ORF">SAY86_003441</name>
</gene>
<evidence type="ECO:0000313" key="7">
    <source>
        <dbReference type="EMBL" id="KAK4803624.1"/>
    </source>
</evidence>
<evidence type="ECO:0000256" key="2">
    <source>
        <dbReference type="ARBA" id="ARBA00022771"/>
    </source>
</evidence>
<evidence type="ECO:0000256" key="4">
    <source>
        <dbReference type="PROSITE-ProRule" id="PRU00175"/>
    </source>
</evidence>
<dbReference type="PANTHER" id="PTHR45969">
    <property type="entry name" value="RING ZINC FINGER PROTEIN-RELATED"/>
    <property type="match status" value="1"/>
</dbReference>
<dbReference type="Proteomes" id="UP001346149">
    <property type="component" value="Unassembled WGS sequence"/>
</dbReference>
<dbReference type="GO" id="GO:0061630">
    <property type="term" value="F:ubiquitin protein ligase activity"/>
    <property type="evidence" value="ECO:0007669"/>
    <property type="project" value="TreeGrafter"/>
</dbReference>
<organism evidence="7 8">
    <name type="scientific">Trapa natans</name>
    <name type="common">Water chestnut</name>
    <dbReference type="NCBI Taxonomy" id="22666"/>
    <lineage>
        <taxon>Eukaryota</taxon>
        <taxon>Viridiplantae</taxon>
        <taxon>Streptophyta</taxon>
        <taxon>Embryophyta</taxon>
        <taxon>Tracheophyta</taxon>
        <taxon>Spermatophyta</taxon>
        <taxon>Magnoliopsida</taxon>
        <taxon>eudicotyledons</taxon>
        <taxon>Gunneridae</taxon>
        <taxon>Pentapetalae</taxon>
        <taxon>rosids</taxon>
        <taxon>malvids</taxon>
        <taxon>Myrtales</taxon>
        <taxon>Lythraceae</taxon>
        <taxon>Trapa</taxon>
    </lineage>
</organism>
<keyword evidence="1" id="KW-0479">Metal-binding</keyword>
<keyword evidence="3" id="KW-0862">Zinc</keyword>
<dbReference type="GO" id="GO:0008270">
    <property type="term" value="F:zinc ion binding"/>
    <property type="evidence" value="ECO:0007669"/>
    <property type="project" value="UniProtKB-KW"/>
</dbReference>
<keyword evidence="8" id="KW-1185">Reference proteome</keyword>
<dbReference type="Pfam" id="PF13639">
    <property type="entry name" value="zf-RING_2"/>
    <property type="match status" value="1"/>
</dbReference>
<dbReference type="InterPro" id="IPR013083">
    <property type="entry name" value="Znf_RING/FYVE/PHD"/>
</dbReference>
<proteinExistence type="predicted"/>
<dbReference type="EMBL" id="JAXQNO010000001">
    <property type="protein sequence ID" value="KAK4803624.1"/>
    <property type="molecule type" value="Genomic_DNA"/>
</dbReference>
<feature type="transmembrane region" description="Helical" evidence="5">
    <location>
        <begin position="15"/>
        <end position="33"/>
    </location>
</feature>
<keyword evidence="5" id="KW-1133">Transmembrane helix</keyword>
<evidence type="ECO:0000256" key="5">
    <source>
        <dbReference type="SAM" id="Phobius"/>
    </source>
</evidence>
<dbReference type="PANTHER" id="PTHR45969:SF95">
    <property type="entry name" value="TRANSCRIPTION FACTOR C2H2 FAMILY-RELATED"/>
    <property type="match status" value="1"/>
</dbReference>
<evidence type="ECO:0000256" key="1">
    <source>
        <dbReference type="ARBA" id="ARBA00022723"/>
    </source>
</evidence>
<keyword evidence="5" id="KW-0472">Membrane</keyword>
<dbReference type="InterPro" id="IPR001841">
    <property type="entry name" value="Znf_RING"/>
</dbReference>
<protein>
    <recommendedName>
        <fullName evidence="6">RING-type domain-containing protein</fullName>
    </recommendedName>
</protein>
<evidence type="ECO:0000313" key="8">
    <source>
        <dbReference type="Proteomes" id="UP001346149"/>
    </source>
</evidence>
<sequence>MGFPVGYTELLVPKLLFPIIFLFTLLRCLASSLSRSLRLPEIRPATNRTTYLSDFVFPCHSLSVALVREATPVTQFSALPDPEKPDRCAVCLYEFQAEDEVHLPTNCCHVFHRGCLDRWIGYDQRTCPLCRAALISGDMQDSINERLWGDAYLQNSINERLWDDEEPMPFDSDEMALRWR</sequence>
<keyword evidence="2 4" id="KW-0863">Zinc-finger</keyword>
<keyword evidence="5" id="KW-0812">Transmembrane</keyword>
<name>A0AAN7ME73_TRANT</name>
<accession>A0AAN7ME73</accession>
<dbReference type="AlphaFoldDB" id="A0AAN7ME73"/>
<dbReference type="PROSITE" id="PS50089">
    <property type="entry name" value="ZF_RING_2"/>
    <property type="match status" value="1"/>
</dbReference>
<dbReference type="Gene3D" id="3.30.40.10">
    <property type="entry name" value="Zinc/RING finger domain, C3HC4 (zinc finger)"/>
    <property type="match status" value="1"/>
</dbReference>
<evidence type="ECO:0000259" key="6">
    <source>
        <dbReference type="PROSITE" id="PS50089"/>
    </source>
</evidence>
<evidence type="ECO:0000256" key="3">
    <source>
        <dbReference type="ARBA" id="ARBA00022833"/>
    </source>
</evidence>
<dbReference type="GO" id="GO:0016567">
    <property type="term" value="P:protein ubiquitination"/>
    <property type="evidence" value="ECO:0007669"/>
    <property type="project" value="TreeGrafter"/>
</dbReference>
<feature type="domain" description="RING-type" evidence="6">
    <location>
        <begin position="88"/>
        <end position="131"/>
    </location>
</feature>